<organism evidence="4 5">
    <name type="scientific">Hydra vulgaris</name>
    <name type="common">Hydra</name>
    <name type="synonym">Hydra attenuata</name>
    <dbReference type="NCBI Taxonomy" id="6087"/>
    <lineage>
        <taxon>Eukaryota</taxon>
        <taxon>Metazoa</taxon>
        <taxon>Cnidaria</taxon>
        <taxon>Hydrozoa</taxon>
        <taxon>Hydroidolina</taxon>
        <taxon>Anthoathecata</taxon>
        <taxon>Aplanulata</taxon>
        <taxon>Hydridae</taxon>
        <taxon>Hydra</taxon>
    </lineage>
</organism>
<feature type="compositionally biased region" description="Low complexity" evidence="2">
    <location>
        <begin position="374"/>
        <end position="384"/>
    </location>
</feature>
<dbReference type="PANTHER" id="PTHR23295:SF6">
    <property type="entry name" value="NEOSIN, ISOFORM A"/>
    <property type="match status" value="1"/>
</dbReference>
<dbReference type="InterPro" id="IPR000504">
    <property type="entry name" value="RRM_dom"/>
</dbReference>
<dbReference type="Gene3D" id="3.30.70.330">
    <property type="match status" value="1"/>
</dbReference>
<dbReference type="Proteomes" id="UP001652625">
    <property type="component" value="Chromosome 15"/>
</dbReference>
<feature type="domain" description="RRM" evidence="3">
    <location>
        <begin position="37"/>
        <end position="108"/>
    </location>
</feature>
<dbReference type="SUPFAM" id="SSF52954">
    <property type="entry name" value="Class II aaRS ABD-related"/>
    <property type="match status" value="1"/>
</dbReference>
<evidence type="ECO:0000313" key="5">
    <source>
        <dbReference type="RefSeq" id="XP_065675974.1"/>
    </source>
</evidence>
<feature type="region of interest" description="Disordered" evidence="2">
    <location>
        <begin position="187"/>
        <end position="223"/>
    </location>
</feature>
<keyword evidence="1" id="KW-0694">RNA-binding</keyword>
<gene>
    <name evidence="5" type="primary">LOC136072020</name>
</gene>
<dbReference type="GeneID" id="136072020"/>
<dbReference type="InterPro" id="IPR012677">
    <property type="entry name" value="Nucleotide-bd_a/b_plait_sf"/>
</dbReference>
<sequence>MSESDSKNRDRSRSPLNRGVRSLGRDTNSNDTNAVRRRVFVGNLAVDKASKREVEEVFIKFGAIESISLHNNYGFIQFCDEAAADEAVLNMHGKEMFGKRIDVNLAGLRRKTQAKDKFEGPLKKEEVVPPHMMNAGAGIRPTRPRRPQSRSPVRKSPNRDDGYGRSLSPMSRYEELYRREDSYSRPEPFLRAPFDPYERPHYGGRDYPIPQDRDVYRRDYPPPYERDYLSRDVSYRRPEFRPPPQRVRPAIDCEVISLSKEESRYAEEVESRLRSIGLVCNIGYPPPDVTPADAVDRVARLGTLYAVVVAPQNAIHRSCTLNILHGTRQEHRNMPLDDCLSLVARNFDMYLSFLREPYRGPPPPAYGARDDPRAYAPHSAYDPPAYAPPPHNHVGVGIPTKEMSTQEIEEMIEKLRREKEQRESQASKDTEPQRRAELDGQLRNSRQDTNGKPGYINDNQGYANSQGYGHSSNEYSNYHHATQGNAGNYYSQQSYNQSGYQ</sequence>
<protein>
    <submittedName>
        <fullName evidence="5">Nuclear receptor coactivator 5-like</fullName>
    </submittedName>
</protein>
<feature type="region of interest" description="Disordered" evidence="2">
    <location>
        <begin position="1"/>
        <end position="30"/>
    </location>
</feature>
<feature type="compositionally biased region" description="Polar residues" evidence="2">
    <location>
        <begin position="457"/>
        <end position="486"/>
    </location>
</feature>
<proteinExistence type="predicted"/>
<evidence type="ECO:0000256" key="2">
    <source>
        <dbReference type="SAM" id="MobiDB-lite"/>
    </source>
</evidence>
<dbReference type="PROSITE" id="PS50102">
    <property type="entry name" value="RRM"/>
    <property type="match status" value="1"/>
</dbReference>
<feature type="compositionally biased region" description="Basic and acidic residues" evidence="2">
    <location>
        <begin position="211"/>
        <end position="223"/>
    </location>
</feature>
<dbReference type="PANTHER" id="PTHR23295">
    <property type="entry name" value="NUCLEAR RECEPTOR COACTIVATOR 5-RELATED"/>
    <property type="match status" value="1"/>
</dbReference>
<name>A0ABM4DN24_HYDVU</name>
<keyword evidence="4" id="KW-1185">Reference proteome</keyword>
<evidence type="ECO:0000313" key="4">
    <source>
        <dbReference type="Proteomes" id="UP001652625"/>
    </source>
</evidence>
<feature type="region of interest" description="Disordered" evidence="2">
    <location>
        <begin position="130"/>
        <end position="171"/>
    </location>
</feature>
<evidence type="ECO:0000259" key="3">
    <source>
        <dbReference type="PROSITE" id="PS50102"/>
    </source>
</evidence>
<dbReference type="SUPFAM" id="SSF54928">
    <property type="entry name" value="RNA-binding domain, RBD"/>
    <property type="match status" value="1"/>
</dbReference>
<dbReference type="InterPro" id="IPR035979">
    <property type="entry name" value="RBD_domain_sf"/>
</dbReference>
<feature type="compositionally biased region" description="Basic and acidic residues" evidence="2">
    <location>
        <begin position="1"/>
        <end position="13"/>
    </location>
</feature>
<feature type="region of interest" description="Disordered" evidence="2">
    <location>
        <begin position="358"/>
        <end position="391"/>
    </location>
</feature>
<dbReference type="Pfam" id="PF00076">
    <property type="entry name" value="RRM_1"/>
    <property type="match status" value="1"/>
</dbReference>
<dbReference type="Gene3D" id="3.40.50.800">
    <property type="entry name" value="Anticodon-binding domain"/>
    <property type="match status" value="1"/>
</dbReference>
<feature type="compositionally biased region" description="Low complexity" evidence="2">
    <location>
        <begin position="487"/>
        <end position="501"/>
    </location>
</feature>
<accession>A0ABM4DN24</accession>
<dbReference type="SMART" id="SM00360">
    <property type="entry name" value="RRM"/>
    <property type="match status" value="1"/>
</dbReference>
<dbReference type="InterPro" id="IPR052600">
    <property type="entry name" value="Nuc_rcpt_coact/corep"/>
</dbReference>
<dbReference type="InterPro" id="IPR036621">
    <property type="entry name" value="Anticodon-bd_dom_sf"/>
</dbReference>
<feature type="region of interest" description="Disordered" evidence="2">
    <location>
        <begin position="416"/>
        <end position="501"/>
    </location>
</feature>
<evidence type="ECO:0000256" key="1">
    <source>
        <dbReference type="PROSITE-ProRule" id="PRU00176"/>
    </source>
</evidence>
<dbReference type="RefSeq" id="XP_065675974.1">
    <property type="nucleotide sequence ID" value="XM_065819902.1"/>
</dbReference>
<reference evidence="5" key="1">
    <citation type="submission" date="2025-08" db="UniProtKB">
        <authorList>
            <consortium name="RefSeq"/>
        </authorList>
    </citation>
    <scope>IDENTIFICATION</scope>
</reference>
<feature type="compositionally biased region" description="Basic and acidic residues" evidence="2">
    <location>
        <begin position="416"/>
        <end position="440"/>
    </location>
</feature>